<dbReference type="RefSeq" id="WP_020310518.1">
    <property type="nucleotide sequence ID" value="NZ_JBBMEU010000012.1"/>
</dbReference>
<proteinExistence type="predicted"/>
<evidence type="ECO:0000313" key="4">
    <source>
        <dbReference type="Proteomes" id="UP001433088"/>
    </source>
</evidence>
<reference evidence="3 4" key="1">
    <citation type="submission" date="2024-03" db="EMBL/GenBank/DDBJ databases">
        <title>Human intestinal bacterial collection.</title>
        <authorList>
            <person name="Pauvert C."/>
            <person name="Hitch T.C.A."/>
            <person name="Clavel T."/>
        </authorList>
    </citation>
    <scope>NUCLEOTIDE SEQUENCE [LARGE SCALE GENOMIC DNA]</scope>
    <source>
        <strain evidence="3 4">CLA-AA-H81</strain>
    </source>
</reference>
<name>A0ABV1CUD7_9FIRM</name>
<dbReference type="Gene3D" id="3.40.50.2000">
    <property type="entry name" value="Glycogen Phosphorylase B"/>
    <property type="match status" value="2"/>
</dbReference>
<accession>A0ABV1CUD7</accession>
<keyword evidence="1" id="KW-0328">Glycosyltransferase</keyword>
<sequence length="343" mass="38365">MKAYKNILVIKMSSLGDVLHALPTLYALRQNCPDARIVWAVHEQFAPVLPGKPYIDEVIYIDKKRLKSLSYWKELRRTLHAYHFDVSFDLQGLAKSAIVAWLSGAEERYGYWEMREGSFLVSKGLTGPHKYDHVIERYLDTVRVLGGRVDAIEFPLPDITGERRAWRQRLAADGLTGPYVAIVPGARWSVKEWPLSHWQEFLQRLTASGMAAVLLGSGDDVPKGKALKDHDSSGQVFDYTGRTDLRQLMAAIAESALYISADTGPLHMANALKKELIALFGPTCPQRTGPYGGNDDAYIHMVLSPTSQATPERPLVDDPDCMAQITPDALWQVYEGVLKKVEL</sequence>
<dbReference type="Proteomes" id="UP001433088">
    <property type="component" value="Unassembled WGS sequence"/>
</dbReference>
<dbReference type="EMBL" id="JBBMEU010000012">
    <property type="protein sequence ID" value="MEQ2421748.1"/>
    <property type="molecule type" value="Genomic_DNA"/>
</dbReference>
<dbReference type="CDD" id="cd03789">
    <property type="entry name" value="GT9_LPS_heptosyltransferase"/>
    <property type="match status" value="1"/>
</dbReference>
<evidence type="ECO:0000256" key="2">
    <source>
        <dbReference type="ARBA" id="ARBA00022679"/>
    </source>
</evidence>
<comment type="caution">
    <text evidence="3">The sequence shown here is derived from an EMBL/GenBank/DDBJ whole genome shotgun (WGS) entry which is preliminary data.</text>
</comment>
<dbReference type="SUPFAM" id="SSF53756">
    <property type="entry name" value="UDP-Glycosyltransferase/glycogen phosphorylase"/>
    <property type="match status" value="1"/>
</dbReference>
<gene>
    <name evidence="3" type="ORF">WMO23_03225</name>
</gene>
<dbReference type="PANTHER" id="PTHR30160">
    <property type="entry name" value="TETRAACYLDISACCHARIDE 4'-KINASE-RELATED"/>
    <property type="match status" value="1"/>
</dbReference>
<evidence type="ECO:0000313" key="3">
    <source>
        <dbReference type="EMBL" id="MEQ2421748.1"/>
    </source>
</evidence>
<dbReference type="InterPro" id="IPR051199">
    <property type="entry name" value="LPS_LOS_Heptosyltrfase"/>
</dbReference>
<dbReference type="InterPro" id="IPR002201">
    <property type="entry name" value="Glyco_trans_9"/>
</dbReference>
<organism evidence="3 4">
    <name type="scientific">Megasphaera intestinihominis</name>
    <dbReference type="NCBI Taxonomy" id="3133159"/>
    <lineage>
        <taxon>Bacteria</taxon>
        <taxon>Bacillati</taxon>
        <taxon>Bacillota</taxon>
        <taxon>Negativicutes</taxon>
        <taxon>Veillonellales</taxon>
        <taxon>Veillonellaceae</taxon>
        <taxon>Megasphaera</taxon>
    </lineage>
</organism>
<protein>
    <submittedName>
        <fullName evidence="3">Glycosyltransferase family 9 protein</fullName>
    </submittedName>
</protein>
<keyword evidence="4" id="KW-1185">Reference proteome</keyword>
<keyword evidence="2" id="KW-0808">Transferase</keyword>
<dbReference type="Pfam" id="PF01075">
    <property type="entry name" value="Glyco_transf_9"/>
    <property type="match status" value="1"/>
</dbReference>
<evidence type="ECO:0000256" key="1">
    <source>
        <dbReference type="ARBA" id="ARBA00022676"/>
    </source>
</evidence>
<dbReference type="PANTHER" id="PTHR30160:SF1">
    <property type="entry name" value="LIPOPOLYSACCHARIDE 1,2-N-ACETYLGLUCOSAMINETRANSFERASE-RELATED"/>
    <property type="match status" value="1"/>
</dbReference>